<evidence type="ECO:0000256" key="1">
    <source>
        <dbReference type="SAM" id="Coils"/>
    </source>
</evidence>
<dbReference type="EMBL" id="BMIN01000003">
    <property type="protein sequence ID" value="GGD05247.1"/>
    <property type="molecule type" value="Genomic_DNA"/>
</dbReference>
<evidence type="ECO:0000313" key="2">
    <source>
        <dbReference type="EMBL" id="GGD05247.1"/>
    </source>
</evidence>
<evidence type="ECO:0008006" key="4">
    <source>
        <dbReference type="Google" id="ProtNLM"/>
    </source>
</evidence>
<accession>A0ABQ1PWA0</accession>
<name>A0ABQ1PWA0_9BACI</name>
<reference evidence="3" key="1">
    <citation type="journal article" date="2019" name="Int. J. Syst. Evol. Microbiol.">
        <title>The Global Catalogue of Microorganisms (GCM) 10K type strain sequencing project: providing services to taxonomists for standard genome sequencing and annotation.</title>
        <authorList>
            <consortium name="The Broad Institute Genomics Platform"/>
            <consortium name="The Broad Institute Genome Sequencing Center for Infectious Disease"/>
            <person name="Wu L."/>
            <person name="Ma J."/>
        </authorList>
    </citation>
    <scope>NUCLEOTIDE SEQUENCE [LARGE SCALE GENOMIC DNA]</scope>
    <source>
        <strain evidence="3">CGMCC 1.15353</strain>
    </source>
</reference>
<keyword evidence="3" id="KW-1185">Reference proteome</keyword>
<feature type="coiled-coil region" evidence="1">
    <location>
        <begin position="12"/>
        <end position="42"/>
    </location>
</feature>
<organism evidence="2 3">
    <name type="scientific">Pontibacillus salipaludis</name>
    <dbReference type="NCBI Taxonomy" id="1697394"/>
    <lineage>
        <taxon>Bacteria</taxon>
        <taxon>Bacillati</taxon>
        <taxon>Bacillota</taxon>
        <taxon>Bacilli</taxon>
        <taxon>Bacillales</taxon>
        <taxon>Bacillaceae</taxon>
        <taxon>Pontibacillus</taxon>
    </lineage>
</organism>
<evidence type="ECO:0000313" key="3">
    <source>
        <dbReference type="Proteomes" id="UP000642571"/>
    </source>
</evidence>
<keyword evidence="1" id="KW-0175">Coiled coil</keyword>
<comment type="caution">
    <text evidence="2">The sequence shown here is derived from an EMBL/GenBank/DDBJ whole genome shotgun (WGS) entry which is preliminary data.</text>
</comment>
<dbReference type="RefSeq" id="WP_188651607.1">
    <property type="nucleotide sequence ID" value="NZ_BMIN01000003.1"/>
</dbReference>
<proteinExistence type="predicted"/>
<dbReference type="Proteomes" id="UP000642571">
    <property type="component" value="Unassembled WGS sequence"/>
</dbReference>
<gene>
    <name evidence="2" type="ORF">GCM10011389_10950</name>
</gene>
<sequence length="95" mass="11113">MSKSSTKYQLLKSDFEQACRDLKQRKEMIEKLKKEKEQAYYNGYMQGRFDEKMSCTNELGMNPQNLTSMCLKCGVDLRNCICYQDTHDDYAKQGG</sequence>
<protein>
    <recommendedName>
        <fullName evidence="4">Coil containing protein</fullName>
    </recommendedName>
</protein>